<gene>
    <name evidence="1" type="ORF">PFISCL1PPCAC_7906</name>
</gene>
<feature type="non-terminal residue" evidence="1">
    <location>
        <position position="1"/>
    </location>
</feature>
<protein>
    <submittedName>
        <fullName evidence="1">Uncharacterized protein</fullName>
    </submittedName>
</protein>
<feature type="non-terminal residue" evidence="1">
    <location>
        <position position="68"/>
    </location>
</feature>
<evidence type="ECO:0000313" key="1">
    <source>
        <dbReference type="EMBL" id="GMT16609.1"/>
    </source>
</evidence>
<accession>A0AAV5VAZ2</accession>
<reference evidence="1" key="1">
    <citation type="submission" date="2023-10" db="EMBL/GenBank/DDBJ databases">
        <title>Genome assembly of Pristionchus species.</title>
        <authorList>
            <person name="Yoshida K."/>
            <person name="Sommer R.J."/>
        </authorList>
    </citation>
    <scope>NUCLEOTIDE SEQUENCE</scope>
    <source>
        <strain evidence="1">RS5133</strain>
    </source>
</reference>
<comment type="caution">
    <text evidence="1">The sequence shown here is derived from an EMBL/GenBank/DDBJ whole genome shotgun (WGS) entry which is preliminary data.</text>
</comment>
<dbReference type="AlphaFoldDB" id="A0AAV5VAZ2"/>
<organism evidence="1 2">
    <name type="scientific">Pristionchus fissidentatus</name>
    <dbReference type="NCBI Taxonomy" id="1538716"/>
    <lineage>
        <taxon>Eukaryota</taxon>
        <taxon>Metazoa</taxon>
        <taxon>Ecdysozoa</taxon>
        <taxon>Nematoda</taxon>
        <taxon>Chromadorea</taxon>
        <taxon>Rhabditida</taxon>
        <taxon>Rhabditina</taxon>
        <taxon>Diplogasteromorpha</taxon>
        <taxon>Diplogasteroidea</taxon>
        <taxon>Neodiplogasteridae</taxon>
        <taxon>Pristionchus</taxon>
    </lineage>
</organism>
<dbReference type="EMBL" id="BTSY01000002">
    <property type="protein sequence ID" value="GMT16609.1"/>
    <property type="molecule type" value="Genomic_DNA"/>
</dbReference>
<name>A0AAV5VAZ2_9BILA</name>
<keyword evidence="2" id="KW-1185">Reference proteome</keyword>
<sequence>LFHSIFTSSRPKAETRLAASSPLYPSIPSHFSPSPGRYGIFIHSQIFLFHHLLARLLSYLSRKATERW</sequence>
<proteinExistence type="predicted"/>
<evidence type="ECO:0000313" key="2">
    <source>
        <dbReference type="Proteomes" id="UP001432322"/>
    </source>
</evidence>
<dbReference type="Proteomes" id="UP001432322">
    <property type="component" value="Unassembled WGS sequence"/>
</dbReference>